<dbReference type="Gene3D" id="3.40.350.10">
    <property type="entry name" value="Creatinase/prolidase N-terminal domain"/>
    <property type="match status" value="1"/>
</dbReference>
<dbReference type="InterPro" id="IPR036005">
    <property type="entry name" value="Creatinase/aminopeptidase-like"/>
</dbReference>
<evidence type="ECO:0000259" key="1">
    <source>
        <dbReference type="Pfam" id="PF00557"/>
    </source>
</evidence>
<proteinExistence type="predicted"/>
<organism evidence="2 3">
    <name type="scientific">Streptosporangium subroseum</name>
    <dbReference type="NCBI Taxonomy" id="106412"/>
    <lineage>
        <taxon>Bacteria</taxon>
        <taxon>Bacillati</taxon>
        <taxon>Actinomycetota</taxon>
        <taxon>Actinomycetes</taxon>
        <taxon>Streptosporangiales</taxon>
        <taxon>Streptosporangiaceae</taxon>
        <taxon>Streptosporangium</taxon>
    </lineage>
</organism>
<accession>A0A239EKP0</accession>
<dbReference type="InterPro" id="IPR050659">
    <property type="entry name" value="Peptidase_M24B"/>
</dbReference>
<evidence type="ECO:0000313" key="3">
    <source>
        <dbReference type="Proteomes" id="UP000198282"/>
    </source>
</evidence>
<dbReference type="Gene3D" id="3.90.230.10">
    <property type="entry name" value="Creatinase/methionine aminopeptidase superfamily"/>
    <property type="match status" value="1"/>
</dbReference>
<gene>
    <name evidence="2" type="ORF">SAMN05216276_1009202</name>
</gene>
<keyword evidence="3" id="KW-1185">Reference proteome</keyword>
<dbReference type="OrthoDB" id="9806388at2"/>
<dbReference type="Pfam" id="PF00557">
    <property type="entry name" value="Peptidase_M24"/>
    <property type="match status" value="1"/>
</dbReference>
<dbReference type="RefSeq" id="WP_089207406.1">
    <property type="nucleotide sequence ID" value="NZ_FZOD01000009.1"/>
</dbReference>
<name>A0A239EKP0_9ACTN</name>
<dbReference type="EMBL" id="FZOD01000009">
    <property type="protein sequence ID" value="SNS45225.1"/>
    <property type="molecule type" value="Genomic_DNA"/>
</dbReference>
<evidence type="ECO:0000313" key="2">
    <source>
        <dbReference type="EMBL" id="SNS45225.1"/>
    </source>
</evidence>
<dbReference type="InterPro" id="IPR029149">
    <property type="entry name" value="Creatin/AminoP/Spt16_N"/>
</dbReference>
<dbReference type="SUPFAM" id="SSF55920">
    <property type="entry name" value="Creatinase/aminopeptidase"/>
    <property type="match status" value="1"/>
</dbReference>
<dbReference type="PANTHER" id="PTHR46112">
    <property type="entry name" value="AMINOPEPTIDASE"/>
    <property type="match status" value="1"/>
</dbReference>
<protein>
    <submittedName>
        <fullName evidence="2">Xaa-Pro dipeptidase</fullName>
    </submittedName>
</protein>
<dbReference type="InterPro" id="IPR000994">
    <property type="entry name" value="Pept_M24"/>
</dbReference>
<feature type="domain" description="Peptidase M24" evidence="1">
    <location>
        <begin position="189"/>
        <end position="396"/>
    </location>
</feature>
<sequence length="416" mass="46050">MSSDTGPLVPAPGRMGVDFEQRVDFGRLRDYRLARARAALDASELGAMLVFDINNIRYITSTMIGEWARDKMARYALLPRDAEPILWDFGSAAKHHQLYAPWLRPENSRAGMLGLRGSVAPEAGLFDRAAREIKGMLQDAGVAHLPVGVDVVEPPMLFALQRLGLDVRDGQQVMLDARQIKSADEIALLSTAAAMVDGTYQTIVDALKPGIRENEVVALANKRLYDMGSDDVEAINAVSGERCSPHPHNFTDRIIRPGDQVYFDIIQSFNGYRTCYYRTFAVGRSTPAQRDAYKRAREWIDIAIATVKPGVGTDEIARLWPQAKDFGFEDEMSAFGLQFGHGLGLALHERPIISRLNSLENPVELKAGMVFALETYCPASDGYSAARIEEEIVVTEDGPRVITLFPAEELFVANPY</sequence>
<dbReference type="CDD" id="cd01066">
    <property type="entry name" value="APP_MetAP"/>
    <property type="match status" value="1"/>
</dbReference>
<reference evidence="2 3" key="1">
    <citation type="submission" date="2017-06" db="EMBL/GenBank/DDBJ databases">
        <authorList>
            <person name="Kim H.J."/>
            <person name="Triplett B.A."/>
        </authorList>
    </citation>
    <scope>NUCLEOTIDE SEQUENCE [LARGE SCALE GENOMIC DNA]</scope>
    <source>
        <strain evidence="2 3">CGMCC 4.2132</strain>
    </source>
</reference>
<dbReference type="Proteomes" id="UP000198282">
    <property type="component" value="Unassembled WGS sequence"/>
</dbReference>
<dbReference type="PANTHER" id="PTHR46112:SF2">
    <property type="entry name" value="XAA-PRO AMINOPEPTIDASE P-RELATED"/>
    <property type="match status" value="1"/>
</dbReference>
<dbReference type="AlphaFoldDB" id="A0A239EKP0"/>